<accession>A0A915CZE6</accession>
<evidence type="ECO:0000256" key="3">
    <source>
        <dbReference type="ARBA" id="ARBA00022568"/>
    </source>
</evidence>
<feature type="region of interest" description="Disordered" evidence="15">
    <location>
        <begin position="390"/>
        <end position="439"/>
    </location>
</feature>
<evidence type="ECO:0000256" key="6">
    <source>
        <dbReference type="ARBA" id="ARBA00022792"/>
    </source>
</evidence>
<dbReference type="Pfam" id="PF07766">
    <property type="entry name" value="LETM1_RBD"/>
    <property type="match status" value="1"/>
</dbReference>
<evidence type="ECO:0000256" key="11">
    <source>
        <dbReference type="ARBA" id="ARBA00023065"/>
    </source>
</evidence>
<dbReference type="GO" id="GO:0005509">
    <property type="term" value="F:calcium ion binding"/>
    <property type="evidence" value="ECO:0007669"/>
    <property type="project" value="InterPro"/>
</dbReference>
<dbReference type="PANTHER" id="PTHR14009:SF1">
    <property type="entry name" value="MITOCHONDRIAL PROTON_CALCIUM EXCHANGER PROTEIN"/>
    <property type="match status" value="1"/>
</dbReference>
<dbReference type="PANTHER" id="PTHR14009">
    <property type="entry name" value="LEUCINE ZIPPER-EF-HAND CONTAINING TRANSMEMBRANE PROTEIN"/>
    <property type="match status" value="1"/>
</dbReference>
<evidence type="ECO:0000259" key="17">
    <source>
        <dbReference type="PROSITE" id="PS51758"/>
    </source>
</evidence>
<evidence type="ECO:0000256" key="1">
    <source>
        <dbReference type="ARBA" id="ARBA00004434"/>
    </source>
</evidence>
<organism evidence="18 19">
    <name type="scientific">Ditylenchus dipsaci</name>
    <dbReference type="NCBI Taxonomy" id="166011"/>
    <lineage>
        <taxon>Eukaryota</taxon>
        <taxon>Metazoa</taxon>
        <taxon>Ecdysozoa</taxon>
        <taxon>Nematoda</taxon>
        <taxon>Chromadorea</taxon>
        <taxon>Rhabditida</taxon>
        <taxon>Tylenchina</taxon>
        <taxon>Tylenchomorpha</taxon>
        <taxon>Sphaerularioidea</taxon>
        <taxon>Anguinidae</taxon>
        <taxon>Anguininae</taxon>
        <taxon>Ditylenchus</taxon>
    </lineage>
</organism>
<evidence type="ECO:0000313" key="18">
    <source>
        <dbReference type="Proteomes" id="UP000887574"/>
    </source>
</evidence>
<dbReference type="GO" id="GO:0005743">
    <property type="term" value="C:mitochondrial inner membrane"/>
    <property type="evidence" value="ECO:0007669"/>
    <property type="project" value="UniProtKB-SubCell"/>
</dbReference>
<dbReference type="GO" id="GO:0030003">
    <property type="term" value="P:intracellular monoatomic cation homeostasis"/>
    <property type="evidence" value="ECO:0007669"/>
    <property type="project" value="TreeGrafter"/>
</dbReference>
<keyword evidence="5" id="KW-0479">Metal-binding</keyword>
<evidence type="ECO:0000256" key="13">
    <source>
        <dbReference type="ARBA" id="ARBA00023136"/>
    </source>
</evidence>
<evidence type="ECO:0000313" key="19">
    <source>
        <dbReference type="WBParaSite" id="jg13908"/>
    </source>
</evidence>
<keyword evidence="4" id="KW-0812">Transmembrane</keyword>
<dbReference type="WBParaSite" id="jg13908">
    <property type="protein sequence ID" value="jg13908"/>
    <property type="gene ID" value="jg13908"/>
</dbReference>
<evidence type="ECO:0000256" key="9">
    <source>
        <dbReference type="ARBA" id="ARBA00022989"/>
    </source>
</evidence>
<evidence type="ECO:0000256" key="15">
    <source>
        <dbReference type="SAM" id="MobiDB-lite"/>
    </source>
</evidence>
<evidence type="ECO:0000256" key="2">
    <source>
        <dbReference type="ARBA" id="ARBA00022448"/>
    </source>
</evidence>
<evidence type="ECO:0000256" key="12">
    <source>
        <dbReference type="ARBA" id="ARBA00023128"/>
    </source>
</evidence>
<keyword evidence="10" id="KW-0175">Coiled coil</keyword>
<keyword evidence="9" id="KW-1133">Transmembrane helix</keyword>
<reference evidence="19" key="1">
    <citation type="submission" date="2022-11" db="UniProtKB">
        <authorList>
            <consortium name="WormBaseParasite"/>
        </authorList>
    </citation>
    <scope>IDENTIFICATION</scope>
</reference>
<evidence type="ECO:0000256" key="10">
    <source>
        <dbReference type="ARBA" id="ARBA00023054"/>
    </source>
</evidence>
<evidence type="ECO:0000256" key="7">
    <source>
        <dbReference type="ARBA" id="ARBA00022837"/>
    </source>
</evidence>
<keyword evidence="11" id="KW-0406">Ion transport</keyword>
<evidence type="ECO:0000256" key="14">
    <source>
        <dbReference type="PROSITE-ProRule" id="PRU01094"/>
    </source>
</evidence>
<dbReference type="AlphaFoldDB" id="A0A915CZE6"/>
<sequence length="439" mass="48918">MKLFEDELTLDNLSMSQLRALCRILSIQPLGTPEILRFQLTLKLRDLKADDKLIAAEGGSQRHASSGVSEERLRNQLKQWLELSLNDKVPPSLLLLSRALFLPEEINFVDRLKTILSVLPEELGEQTRQKITEMEGGKIDPKARLELLKSIEEGLTKEQQHPADEAILTAQEQVDKLHQTVTELTALGMKDAAAVEQAMVPSTPTATKETKKKLPKSPIQEARYDITELKEKVIEHSEDLIEVGALADDYAESKIAKRLRGRVNSMISGMDALVANLEKEKKNLKEEIADPSVPEAVVNKEERLVKIKDLLTSLQKLQKVTDIAKSKRIEEILHAMDVDKDGSVDANLVLEVIELLGKHKDVALNAKEMSNIIEMLKKEDVIEALDRDREEKSQLESVMPKIPAEDVEFPVRSMSSVPLPPPPSTNSSTKSSVNGPPPS</sequence>
<dbReference type="PROSITE" id="PS50222">
    <property type="entry name" value="EF_HAND_2"/>
    <property type="match status" value="1"/>
</dbReference>
<keyword evidence="3" id="KW-0109">Calcium transport</keyword>
<dbReference type="Pfam" id="PF26561">
    <property type="entry name" value="LETM1_C"/>
    <property type="match status" value="1"/>
</dbReference>
<evidence type="ECO:0000259" key="16">
    <source>
        <dbReference type="PROSITE" id="PS50222"/>
    </source>
</evidence>
<protein>
    <submittedName>
        <fullName evidence="19">Mitochondrial proton/calcium exchanger protein</fullName>
    </submittedName>
</protein>
<feature type="domain" description="Letm1 RBD" evidence="17">
    <location>
        <begin position="1"/>
        <end position="186"/>
    </location>
</feature>
<keyword evidence="2" id="KW-0813">Transport</keyword>
<dbReference type="Proteomes" id="UP000887574">
    <property type="component" value="Unplaced"/>
</dbReference>
<comment type="subcellular location">
    <subcellularLocation>
        <location evidence="1">Mitochondrion inner membrane</location>
        <topology evidence="1">Single-pass membrane protein</topology>
    </subcellularLocation>
</comment>
<evidence type="ECO:0000256" key="4">
    <source>
        <dbReference type="ARBA" id="ARBA00022692"/>
    </source>
</evidence>
<evidence type="ECO:0000256" key="8">
    <source>
        <dbReference type="ARBA" id="ARBA00022946"/>
    </source>
</evidence>
<dbReference type="PROSITE" id="PS51758">
    <property type="entry name" value="LETM1_RBD"/>
    <property type="match status" value="1"/>
</dbReference>
<proteinExistence type="predicted"/>
<dbReference type="InterPro" id="IPR044202">
    <property type="entry name" value="LETM1/MDM38-like"/>
</dbReference>
<keyword evidence="18" id="KW-1185">Reference proteome</keyword>
<dbReference type="InterPro" id="IPR002048">
    <property type="entry name" value="EF_hand_dom"/>
</dbReference>
<dbReference type="InterPro" id="IPR059005">
    <property type="entry name" value="LETM1_C"/>
</dbReference>
<dbReference type="GO" id="GO:0043022">
    <property type="term" value="F:ribosome binding"/>
    <property type="evidence" value="ECO:0007669"/>
    <property type="project" value="InterPro"/>
</dbReference>
<keyword evidence="12 14" id="KW-0496">Mitochondrion</keyword>
<feature type="domain" description="EF-hand" evidence="16">
    <location>
        <begin position="324"/>
        <end position="359"/>
    </location>
</feature>
<keyword evidence="6" id="KW-0999">Mitochondrion inner membrane</keyword>
<keyword evidence="7" id="KW-0106">Calcium</keyword>
<evidence type="ECO:0000256" key="5">
    <source>
        <dbReference type="ARBA" id="ARBA00022723"/>
    </source>
</evidence>
<dbReference type="InterPro" id="IPR033122">
    <property type="entry name" value="LETM1-like_RBD"/>
</dbReference>
<name>A0A915CZE6_9BILA</name>
<keyword evidence="8" id="KW-0809">Transit peptide</keyword>
<keyword evidence="13" id="KW-0472">Membrane</keyword>